<dbReference type="InterPro" id="IPR036291">
    <property type="entry name" value="NAD(P)-bd_dom_sf"/>
</dbReference>
<dbReference type="SUPFAM" id="SSF51735">
    <property type="entry name" value="NAD(P)-binding Rossmann-fold domains"/>
    <property type="match status" value="1"/>
</dbReference>
<dbReference type="Gene3D" id="3.40.50.720">
    <property type="entry name" value="NAD(P)-binding Rossmann-like Domain"/>
    <property type="match status" value="1"/>
</dbReference>
<evidence type="ECO:0000256" key="3">
    <source>
        <dbReference type="ARBA" id="ARBA00023002"/>
    </source>
</evidence>
<name>A0AA40B1C5_9PEZI</name>
<keyword evidence="4" id="KW-0812">Transmembrane</keyword>
<evidence type="ECO:0008006" key="7">
    <source>
        <dbReference type="Google" id="ProtNLM"/>
    </source>
</evidence>
<dbReference type="GO" id="GO:0016491">
    <property type="term" value="F:oxidoreductase activity"/>
    <property type="evidence" value="ECO:0007669"/>
    <property type="project" value="UniProtKB-KW"/>
</dbReference>
<keyword evidence="4" id="KW-1133">Transmembrane helix</keyword>
<evidence type="ECO:0000313" key="5">
    <source>
        <dbReference type="EMBL" id="KAK0725874.1"/>
    </source>
</evidence>
<accession>A0AA40B1C5</accession>
<organism evidence="5 6">
    <name type="scientific">Lasiosphaeris hirsuta</name>
    <dbReference type="NCBI Taxonomy" id="260670"/>
    <lineage>
        <taxon>Eukaryota</taxon>
        <taxon>Fungi</taxon>
        <taxon>Dikarya</taxon>
        <taxon>Ascomycota</taxon>
        <taxon>Pezizomycotina</taxon>
        <taxon>Sordariomycetes</taxon>
        <taxon>Sordariomycetidae</taxon>
        <taxon>Sordariales</taxon>
        <taxon>Lasiosphaeriaceae</taxon>
        <taxon>Lasiosphaeris</taxon>
    </lineage>
</organism>
<keyword evidence="4" id="KW-0472">Membrane</keyword>
<dbReference type="InterPro" id="IPR052178">
    <property type="entry name" value="Sec_Metab_Biosynth_SDR"/>
</dbReference>
<dbReference type="PRINTS" id="PR00081">
    <property type="entry name" value="GDHRDH"/>
</dbReference>
<dbReference type="AlphaFoldDB" id="A0AA40B1C5"/>
<dbReference type="Proteomes" id="UP001172102">
    <property type="component" value="Unassembled WGS sequence"/>
</dbReference>
<dbReference type="InterPro" id="IPR002347">
    <property type="entry name" value="SDR_fam"/>
</dbReference>
<dbReference type="Pfam" id="PF13561">
    <property type="entry name" value="adh_short_C2"/>
    <property type="match status" value="1"/>
</dbReference>
<feature type="transmembrane region" description="Helical" evidence="4">
    <location>
        <begin position="18"/>
        <end position="38"/>
    </location>
</feature>
<sequence>MAQNVNTSQLRTERLFSVEGWVCLVTGGGTGIGLMVYITGRRMEVLEQAAATHSPREGTGQIIPIGPCNVTSKAALEGLYDELATKEPHLNLLICNADIAGPKVFPSSSDATALRAELWEKEDQAGWAAVLNTNVTAVYFTTVAVLPLLQASSKEPGQRLAASVIVISSTSGILRNCQNRFSYKAAKGATVHLTRLMSTEFDKTGVRFNSIAPGYFLSEMTTGASDECGKSEVKDEDVRAKGHPVPAGRAGSDKEMAQACLFLAKCCYVNGEIVAVDGGVSG</sequence>
<protein>
    <recommendedName>
        <fullName evidence="7">NAD(P)-binding protein</fullName>
    </recommendedName>
</protein>
<reference evidence="5" key="1">
    <citation type="submission" date="2023-06" db="EMBL/GenBank/DDBJ databases">
        <title>Genome-scale phylogeny and comparative genomics of the fungal order Sordariales.</title>
        <authorList>
            <consortium name="Lawrence Berkeley National Laboratory"/>
            <person name="Hensen N."/>
            <person name="Bonometti L."/>
            <person name="Westerberg I."/>
            <person name="Brannstrom I.O."/>
            <person name="Guillou S."/>
            <person name="Cros-Aarteil S."/>
            <person name="Calhoun S."/>
            <person name="Haridas S."/>
            <person name="Kuo A."/>
            <person name="Mondo S."/>
            <person name="Pangilinan J."/>
            <person name="Riley R."/>
            <person name="Labutti K."/>
            <person name="Andreopoulos B."/>
            <person name="Lipzen A."/>
            <person name="Chen C."/>
            <person name="Yanf M."/>
            <person name="Daum C."/>
            <person name="Ng V."/>
            <person name="Clum A."/>
            <person name="Steindorff A."/>
            <person name="Ohm R."/>
            <person name="Martin F."/>
            <person name="Silar P."/>
            <person name="Natvig D."/>
            <person name="Lalanne C."/>
            <person name="Gautier V."/>
            <person name="Ament-Velasquez S.L."/>
            <person name="Kruys A."/>
            <person name="Hutchinson M.I."/>
            <person name="Powell A.J."/>
            <person name="Barry K."/>
            <person name="Miller A.N."/>
            <person name="Grigoriev I.V."/>
            <person name="Debuchy R."/>
            <person name="Gladieux P."/>
            <person name="Thoren M.H."/>
            <person name="Johannesson H."/>
        </authorList>
    </citation>
    <scope>NUCLEOTIDE SEQUENCE</scope>
    <source>
        <strain evidence="5">SMH4607-1</strain>
    </source>
</reference>
<evidence type="ECO:0000256" key="2">
    <source>
        <dbReference type="ARBA" id="ARBA00022857"/>
    </source>
</evidence>
<dbReference type="PANTHER" id="PTHR43618:SF1">
    <property type="entry name" value="SHORT CHAIN DEHYDROGENASE_REDUCTASE"/>
    <property type="match status" value="1"/>
</dbReference>
<evidence type="ECO:0000256" key="1">
    <source>
        <dbReference type="ARBA" id="ARBA00006484"/>
    </source>
</evidence>
<proteinExistence type="inferred from homology"/>
<keyword evidence="2" id="KW-0521">NADP</keyword>
<keyword evidence="6" id="KW-1185">Reference proteome</keyword>
<dbReference type="PANTHER" id="PTHR43618">
    <property type="entry name" value="7-ALPHA-HYDROXYSTEROID DEHYDROGENASE"/>
    <property type="match status" value="1"/>
</dbReference>
<evidence type="ECO:0000256" key="4">
    <source>
        <dbReference type="SAM" id="Phobius"/>
    </source>
</evidence>
<gene>
    <name evidence="5" type="ORF">B0H67DRAFT_598909</name>
</gene>
<keyword evidence="3" id="KW-0560">Oxidoreductase</keyword>
<comment type="similarity">
    <text evidence="1">Belongs to the short-chain dehydrogenases/reductases (SDR) family.</text>
</comment>
<dbReference type="EMBL" id="JAUKUA010000002">
    <property type="protein sequence ID" value="KAK0725874.1"/>
    <property type="molecule type" value="Genomic_DNA"/>
</dbReference>
<comment type="caution">
    <text evidence="5">The sequence shown here is derived from an EMBL/GenBank/DDBJ whole genome shotgun (WGS) entry which is preliminary data.</text>
</comment>
<evidence type="ECO:0000313" key="6">
    <source>
        <dbReference type="Proteomes" id="UP001172102"/>
    </source>
</evidence>